<dbReference type="Gene3D" id="2.40.10.10">
    <property type="entry name" value="Trypsin-like serine proteases"/>
    <property type="match status" value="2"/>
</dbReference>
<dbReference type="InterPro" id="IPR009003">
    <property type="entry name" value="Peptidase_S1_PA"/>
</dbReference>
<gene>
    <name evidence="2" type="ORF">QE399_000613</name>
</gene>
<organism evidence="2 3">
    <name type="scientific">Paracidovorax wautersii</name>
    <dbReference type="NCBI Taxonomy" id="1177982"/>
    <lineage>
        <taxon>Bacteria</taxon>
        <taxon>Pseudomonadati</taxon>
        <taxon>Pseudomonadota</taxon>
        <taxon>Betaproteobacteria</taxon>
        <taxon>Burkholderiales</taxon>
        <taxon>Comamonadaceae</taxon>
        <taxon>Paracidovorax</taxon>
    </lineage>
</organism>
<dbReference type="InterPro" id="IPR043504">
    <property type="entry name" value="Peptidase_S1_PA_chymotrypsin"/>
</dbReference>
<feature type="domain" description="Peptidase S1" evidence="1">
    <location>
        <begin position="86"/>
        <end position="283"/>
    </location>
</feature>
<proteinExistence type="predicted"/>
<dbReference type="RefSeq" id="WP_309826007.1">
    <property type="nucleotide sequence ID" value="NZ_JAVIZX010000001.1"/>
</dbReference>
<evidence type="ECO:0000259" key="1">
    <source>
        <dbReference type="Pfam" id="PF00089"/>
    </source>
</evidence>
<accession>A0ABU1I6T4</accession>
<evidence type="ECO:0000313" key="3">
    <source>
        <dbReference type="Proteomes" id="UP001267710"/>
    </source>
</evidence>
<evidence type="ECO:0000313" key="2">
    <source>
        <dbReference type="EMBL" id="MDR6212924.1"/>
    </source>
</evidence>
<comment type="caution">
    <text evidence="2">The sequence shown here is derived from an EMBL/GenBank/DDBJ whole genome shotgun (WGS) entry which is preliminary data.</text>
</comment>
<dbReference type="InterPro" id="IPR001254">
    <property type="entry name" value="Trypsin_dom"/>
</dbReference>
<dbReference type="Pfam" id="PF00089">
    <property type="entry name" value="Trypsin"/>
    <property type="match status" value="1"/>
</dbReference>
<dbReference type="Proteomes" id="UP001267710">
    <property type="component" value="Unassembled WGS sequence"/>
</dbReference>
<name>A0ABU1I6T4_9BURK</name>
<keyword evidence="3" id="KW-1185">Reference proteome</keyword>
<sequence>MAAHTYWSPDFGSSATTLEVEIPAGASPAAVRLAVPRVSHFTLDPAVAEGAFTTKVGESASCNVDVTCKPEFSSESRSVARMIYTREDGNSYLCTGTLLNDASSSGTPYFLTADHCISSQVVASTLTTDWFYRSPTCNVSAVNPAAVRLNGGATLLYATATTDTSFLRLNSPPPAGVVYAGSYFGGVPLQTPVAGVHHPSGDLQKVSQGTVRFYSTCTSNTCQSSTSDTGTFITTAWQEGTTEGGSSGSALFMGIGSRRYVSGQLLGGTASCANPGGLDQYGRFDQPYRATLRQWLNP</sequence>
<dbReference type="EMBL" id="JAVIZX010000001">
    <property type="protein sequence ID" value="MDR6212924.1"/>
    <property type="molecule type" value="Genomic_DNA"/>
</dbReference>
<dbReference type="PANTHER" id="PTHR36234">
    <property type="entry name" value="LYSYL ENDOPEPTIDASE"/>
    <property type="match status" value="1"/>
</dbReference>
<reference evidence="2 3" key="1">
    <citation type="submission" date="2023-08" db="EMBL/GenBank/DDBJ databases">
        <title>Functional and genomic diversity of the sorghum phyllosphere microbiome.</title>
        <authorList>
            <person name="Shade A."/>
        </authorList>
    </citation>
    <scope>NUCLEOTIDE SEQUENCE [LARGE SCALE GENOMIC DNA]</scope>
    <source>
        <strain evidence="2 3">SORGH_AS_0335</strain>
    </source>
</reference>
<dbReference type="PANTHER" id="PTHR36234:SF5">
    <property type="entry name" value="LYSYL ENDOPEPTIDASE"/>
    <property type="match status" value="1"/>
</dbReference>
<protein>
    <recommendedName>
        <fullName evidence="1">Peptidase S1 domain-containing protein</fullName>
    </recommendedName>
</protein>
<dbReference type="SUPFAM" id="SSF50494">
    <property type="entry name" value="Trypsin-like serine proteases"/>
    <property type="match status" value="1"/>
</dbReference>